<keyword evidence="3" id="KW-1185">Reference proteome</keyword>
<proteinExistence type="predicted"/>
<dbReference type="RefSeq" id="XP_031020987.1">
    <property type="nucleotide sequence ID" value="XM_031154952.1"/>
</dbReference>
<accession>A0A366SCK9</accession>
<organism evidence="2 3">
    <name type="scientific">Fusarium coffeatum</name>
    <dbReference type="NCBI Taxonomy" id="231269"/>
    <lineage>
        <taxon>Eukaryota</taxon>
        <taxon>Fungi</taxon>
        <taxon>Dikarya</taxon>
        <taxon>Ascomycota</taxon>
        <taxon>Pezizomycotina</taxon>
        <taxon>Sordariomycetes</taxon>
        <taxon>Hypocreomycetidae</taxon>
        <taxon>Hypocreales</taxon>
        <taxon>Nectriaceae</taxon>
        <taxon>Fusarium</taxon>
        <taxon>Fusarium incarnatum-equiseti species complex</taxon>
    </lineage>
</organism>
<evidence type="ECO:0000313" key="2">
    <source>
        <dbReference type="EMBL" id="RBR26396.1"/>
    </source>
</evidence>
<feature type="compositionally biased region" description="Polar residues" evidence="1">
    <location>
        <begin position="167"/>
        <end position="180"/>
    </location>
</feature>
<reference evidence="2 3" key="1">
    <citation type="submission" date="2018-06" db="EMBL/GenBank/DDBJ databases">
        <title>Fusarium incarnatum-equiseti species complex species 28.</title>
        <authorList>
            <person name="Gardiner D.M."/>
        </authorList>
    </citation>
    <scope>NUCLEOTIDE SEQUENCE [LARGE SCALE GENOMIC DNA]</scope>
    <source>
        <strain evidence="2 3">FIESC_28</strain>
    </source>
</reference>
<dbReference type="GeneID" id="41990248"/>
<dbReference type="Proteomes" id="UP000253153">
    <property type="component" value="Unassembled WGS sequence"/>
</dbReference>
<dbReference type="EMBL" id="QKXC01000021">
    <property type="protein sequence ID" value="RBR26396.1"/>
    <property type="molecule type" value="Genomic_DNA"/>
</dbReference>
<dbReference type="OrthoDB" id="5012172at2759"/>
<gene>
    <name evidence="2" type="ORF">FIESC28_00801</name>
</gene>
<evidence type="ECO:0000256" key="1">
    <source>
        <dbReference type="SAM" id="MobiDB-lite"/>
    </source>
</evidence>
<feature type="region of interest" description="Disordered" evidence="1">
    <location>
        <begin position="159"/>
        <end position="180"/>
    </location>
</feature>
<name>A0A366SCK9_9HYPO</name>
<evidence type="ECO:0000313" key="3">
    <source>
        <dbReference type="Proteomes" id="UP000253153"/>
    </source>
</evidence>
<sequence length="266" mass="30444">MSTTSTTHGTFHIEELVDSKRGPRTTWRVQQDISDLFAALDELRFDLDPFGQNEIPKENTYDYNYDFTYHQKPLPPLPALPSSTCIDSTQSDTSSVSFIFARRFEQEKAYNDSIRPKDVIRDTVQQKVENWLGQLPERHDVAHILRKDAMQSFKRQVTKRNRRQASEPINSIPSPQISDDTTIAVSDDCKLPFNKTDSFQLVGKPVVDRGNELDGYHSALLHIHRPSKSLGHNNFRPSLRRQYPRGLEDEARLGIGVPVPGAEKWI</sequence>
<comment type="caution">
    <text evidence="2">The sequence shown here is derived from an EMBL/GenBank/DDBJ whole genome shotgun (WGS) entry which is preliminary data.</text>
</comment>
<protein>
    <submittedName>
        <fullName evidence="2">Uncharacterized protein</fullName>
    </submittedName>
</protein>
<dbReference type="AlphaFoldDB" id="A0A366SCK9"/>